<gene>
    <name evidence="2" type="ORF">QF118_17045</name>
</gene>
<dbReference type="Pfam" id="PF05145">
    <property type="entry name" value="AbrB"/>
    <property type="match status" value="1"/>
</dbReference>
<feature type="transmembrane region" description="Helical" evidence="1">
    <location>
        <begin position="322"/>
        <end position="340"/>
    </location>
</feature>
<feature type="transmembrane region" description="Helical" evidence="1">
    <location>
        <begin position="85"/>
        <end position="104"/>
    </location>
</feature>
<feature type="transmembrane region" description="Helical" evidence="1">
    <location>
        <begin position="31"/>
        <end position="49"/>
    </location>
</feature>
<sequence length="345" mass="36182">MPETRKRVALTLLIAALGAALFVLIGLPLPLLLGPMIACLIAALAGAPLRGMGTFGTFMRTFLGVAVGSSVTPQVVAQIPSYLGTLVFVPVFVAIIGGLGYPLLRRMGLNHPTAFYGAMPGGLQDMLVFGEEAGGDVRAMSLIHATRVLVIVTIAPILMQWFWQVDLTAPPGQSARDTDPLEIALMVGAGLVGWKLAERVGLFGASLLGPMILTAALALSGIITHRPPAEIIWAAQIFIGISVGVKYAGITGRELRHFVVAGLGFSLLLAVISLAFIEAIHLVAHADPMDSFLSFLPGGQGEMVVIAIVAGADLSFVVTHHLFRLILVILLAPVAARLLGRVTGR</sequence>
<evidence type="ECO:0000313" key="3">
    <source>
        <dbReference type="Proteomes" id="UP001241605"/>
    </source>
</evidence>
<dbReference type="Proteomes" id="UP001241605">
    <property type="component" value="Chromosome"/>
</dbReference>
<name>A0ABY8QI04_9RHOB</name>
<proteinExistence type="predicted"/>
<evidence type="ECO:0000313" key="2">
    <source>
        <dbReference type="EMBL" id="WGW03608.1"/>
    </source>
</evidence>
<dbReference type="InterPro" id="IPR007820">
    <property type="entry name" value="AbrB_fam"/>
</dbReference>
<dbReference type="RefSeq" id="WP_282300238.1">
    <property type="nucleotide sequence ID" value="NZ_CP124616.1"/>
</dbReference>
<reference evidence="2 3" key="1">
    <citation type="submission" date="2023-05" db="EMBL/GenBank/DDBJ databases">
        <title>YMD87, complete Genome.</title>
        <authorList>
            <person name="Zhang J."/>
            <person name="Xu X."/>
        </authorList>
    </citation>
    <scope>NUCLEOTIDE SEQUENCE [LARGE SCALE GENOMIC DNA]</scope>
    <source>
        <strain evidence="2 3">YMD87</strain>
    </source>
</reference>
<dbReference type="PANTHER" id="PTHR38457:SF1">
    <property type="entry name" value="REGULATOR ABRB-RELATED"/>
    <property type="match status" value="1"/>
</dbReference>
<keyword evidence="1" id="KW-1133">Transmembrane helix</keyword>
<keyword evidence="3" id="KW-1185">Reference proteome</keyword>
<dbReference type="PIRSF" id="PIRSF038991">
    <property type="entry name" value="Protein_AbrB"/>
    <property type="match status" value="1"/>
</dbReference>
<protein>
    <submittedName>
        <fullName evidence="2">AbrB family transcriptional regulator</fullName>
    </submittedName>
</protein>
<feature type="transmembrane region" description="Helical" evidence="1">
    <location>
        <begin position="200"/>
        <end position="219"/>
    </location>
</feature>
<feature type="transmembrane region" description="Helical" evidence="1">
    <location>
        <begin position="255"/>
        <end position="280"/>
    </location>
</feature>
<dbReference type="PANTHER" id="PTHR38457">
    <property type="entry name" value="REGULATOR ABRB-RELATED"/>
    <property type="match status" value="1"/>
</dbReference>
<keyword evidence="1" id="KW-0472">Membrane</keyword>
<organism evidence="2 3">
    <name type="scientific">Tropicibacter oceani</name>
    <dbReference type="NCBI Taxonomy" id="3058420"/>
    <lineage>
        <taxon>Bacteria</taxon>
        <taxon>Pseudomonadati</taxon>
        <taxon>Pseudomonadota</taxon>
        <taxon>Alphaproteobacteria</taxon>
        <taxon>Rhodobacterales</taxon>
        <taxon>Roseobacteraceae</taxon>
        <taxon>Tropicibacter</taxon>
    </lineage>
</organism>
<feature type="transmembrane region" description="Helical" evidence="1">
    <location>
        <begin position="231"/>
        <end position="249"/>
    </location>
</feature>
<dbReference type="EMBL" id="CP124616">
    <property type="protein sequence ID" value="WGW03608.1"/>
    <property type="molecule type" value="Genomic_DNA"/>
</dbReference>
<keyword evidence="1" id="KW-0812">Transmembrane</keyword>
<accession>A0ABY8QI04</accession>
<evidence type="ECO:0000256" key="1">
    <source>
        <dbReference type="SAM" id="Phobius"/>
    </source>
</evidence>
<feature type="transmembrane region" description="Helical" evidence="1">
    <location>
        <begin position="145"/>
        <end position="163"/>
    </location>
</feature>